<evidence type="ECO:0000256" key="1">
    <source>
        <dbReference type="SAM" id="MobiDB-lite"/>
    </source>
</evidence>
<dbReference type="AlphaFoldDB" id="A0A9K3GSE7"/>
<feature type="region of interest" description="Disordered" evidence="1">
    <location>
        <begin position="1"/>
        <end position="25"/>
    </location>
</feature>
<comment type="caution">
    <text evidence="2">The sequence shown here is derived from an EMBL/GenBank/DDBJ whole genome shotgun (WGS) entry which is preliminary data.</text>
</comment>
<organism evidence="2 3">
    <name type="scientific">Kipferlia bialata</name>
    <dbReference type="NCBI Taxonomy" id="797122"/>
    <lineage>
        <taxon>Eukaryota</taxon>
        <taxon>Metamonada</taxon>
        <taxon>Carpediemonas-like organisms</taxon>
        <taxon>Kipferlia</taxon>
    </lineage>
</organism>
<dbReference type="Proteomes" id="UP000265618">
    <property type="component" value="Unassembled WGS sequence"/>
</dbReference>
<reference evidence="2 3" key="1">
    <citation type="journal article" date="2018" name="PLoS ONE">
        <title>The draft genome of Kipferlia bialata reveals reductive genome evolution in fornicate parasites.</title>
        <authorList>
            <person name="Tanifuji G."/>
            <person name="Takabayashi S."/>
            <person name="Kume K."/>
            <person name="Takagi M."/>
            <person name="Nakayama T."/>
            <person name="Kamikawa R."/>
            <person name="Inagaki Y."/>
            <person name="Hashimoto T."/>
        </authorList>
    </citation>
    <scope>NUCLEOTIDE SEQUENCE [LARGE SCALE GENOMIC DNA]</scope>
    <source>
        <strain evidence="2">NY0173</strain>
    </source>
</reference>
<protein>
    <submittedName>
        <fullName evidence="2">Uncharacterized protein</fullName>
    </submittedName>
</protein>
<accession>A0A9K3GSE7</accession>
<feature type="non-terminal residue" evidence="2">
    <location>
        <position position="1"/>
    </location>
</feature>
<evidence type="ECO:0000313" key="3">
    <source>
        <dbReference type="Proteomes" id="UP000265618"/>
    </source>
</evidence>
<proteinExistence type="predicted"/>
<sequence>VYLSGSDKASERDSAPHSSSHHADPTVYREASLPGLFQRIQLRRASGPQCLLIMGMPQFQSTAECPVPQVLVQSLPPALPSHTLSALALLYMLCTRSNGDCSLGVHVQCTPDAAKLSAVFLDAPWQPRPDADTFPAPGVTLQVLA</sequence>
<keyword evidence="3" id="KW-1185">Reference proteome</keyword>
<name>A0A9K3GSE7_9EUKA</name>
<evidence type="ECO:0000313" key="2">
    <source>
        <dbReference type="EMBL" id="GIQ92666.1"/>
    </source>
</evidence>
<gene>
    <name evidence="2" type="ORF">KIPB_016562</name>
</gene>
<dbReference type="EMBL" id="BDIP01010216">
    <property type="protein sequence ID" value="GIQ92666.1"/>
    <property type="molecule type" value="Genomic_DNA"/>
</dbReference>
<feature type="non-terminal residue" evidence="2">
    <location>
        <position position="145"/>
    </location>
</feature>